<dbReference type="EMBL" id="REGN01006480">
    <property type="protein sequence ID" value="RNA09335.1"/>
    <property type="molecule type" value="Genomic_DNA"/>
</dbReference>
<protein>
    <submittedName>
        <fullName evidence="1">Uncharacterized protein</fullName>
    </submittedName>
</protein>
<evidence type="ECO:0000313" key="2">
    <source>
        <dbReference type="Proteomes" id="UP000276133"/>
    </source>
</evidence>
<comment type="caution">
    <text evidence="1">The sequence shown here is derived from an EMBL/GenBank/DDBJ whole genome shotgun (WGS) entry which is preliminary data.</text>
</comment>
<reference evidence="1 2" key="1">
    <citation type="journal article" date="2018" name="Sci. Rep.">
        <title>Genomic signatures of local adaptation to the degree of environmental predictability in rotifers.</title>
        <authorList>
            <person name="Franch-Gras L."/>
            <person name="Hahn C."/>
            <person name="Garcia-Roger E.M."/>
            <person name="Carmona M.J."/>
            <person name="Serra M."/>
            <person name="Gomez A."/>
        </authorList>
    </citation>
    <scope>NUCLEOTIDE SEQUENCE [LARGE SCALE GENOMIC DNA]</scope>
    <source>
        <strain evidence="1">HYR1</strain>
    </source>
</reference>
<keyword evidence="2" id="KW-1185">Reference proteome</keyword>
<proteinExistence type="predicted"/>
<organism evidence="1 2">
    <name type="scientific">Brachionus plicatilis</name>
    <name type="common">Marine rotifer</name>
    <name type="synonym">Brachionus muelleri</name>
    <dbReference type="NCBI Taxonomy" id="10195"/>
    <lineage>
        <taxon>Eukaryota</taxon>
        <taxon>Metazoa</taxon>
        <taxon>Spiralia</taxon>
        <taxon>Gnathifera</taxon>
        <taxon>Rotifera</taxon>
        <taxon>Eurotatoria</taxon>
        <taxon>Monogononta</taxon>
        <taxon>Pseudotrocha</taxon>
        <taxon>Ploima</taxon>
        <taxon>Brachionidae</taxon>
        <taxon>Brachionus</taxon>
    </lineage>
</organism>
<accession>A0A3M7QEH9</accession>
<dbReference type="Proteomes" id="UP000276133">
    <property type="component" value="Unassembled WGS sequence"/>
</dbReference>
<dbReference type="AlphaFoldDB" id="A0A3M7QEH9"/>
<sequence>MYSLLEIVDRYVFLQIESKRVLCDKYDHTMDIFHDDHDHTCVQDLHKFDSRAFYKILGLIFKNKIG</sequence>
<gene>
    <name evidence="1" type="ORF">BpHYR1_050998</name>
</gene>
<evidence type="ECO:0000313" key="1">
    <source>
        <dbReference type="EMBL" id="RNA09335.1"/>
    </source>
</evidence>
<name>A0A3M7QEH9_BRAPC</name>